<feature type="region of interest" description="Disordered" evidence="7">
    <location>
        <begin position="668"/>
        <end position="692"/>
    </location>
</feature>
<evidence type="ECO:0000256" key="2">
    <source>
        <dbReference type="ARBA" id="ARBA00008035"/>
    </source>
</evidence>
<accession>A0A7R8YNY0</accession>
<protein>
    <recommendedName>
        <fullName evidence="6">Enhancer of polycomb-like protein</fullName>
    </recommendedName>
</protein>
<feature type="region of interest" description="Disordered" evidence="7">
    <location>
        <begin position="825"/>
        <end position="851"/>
    </location>
</feature>
<feature type="region of interest" description="Disordered" evidence="7">
    <location>
        <begin position="1607"/>
        <end position="1640"/>
    </location>
</feature>
<comment type="subcellular location">
    <subcellularLocation>
        <location evidence="1 6">Nucleus</location>
    </subcellularLocation>
</comment>
<organism evidence="9 10">
    <name type="scientific">Hermetia illucens</name>
    <name type="common">Black soldier fly</name>
    <dbReference type="NCBI Taxonomy" id="343691"/>
    <lineage>
        <taxon>Eukaryota</taxon>
        <taxon>Metazoa</taxon>
        <taxon>Ecdysozoa</taxon>
        <taxon>Arthropoda</taxon>
        <taxon>Hexapoda</taxon>
        <taxon>Insecta</taxon>
        <taxon>Pterygota</taxon>
        <taxon>Neoptera</taxon>
        <taxon>Endopterygota</taxon>
        <taxon>Diptera</taxon>
        <taxon>Brachycera</taxon>
        <taxon>Stratiomyomorpha</taxon>
        <taxon>Stratiomyidae</taxon>
        <taxon>Hermetiinae</taxon>
        <taxon>Hermetia</taxon>
    </lineage>
</organism>
<feature type="compositionally biased region" description="Gly residues" evidence="7">
    <location>
        <begin position="1612"/>
        <end position="1623"/>
    </location>
</feature>
<evidence type="ECO:0000256" key="7">
    <source>
        <dbReference type="SAM" id="MobiDB-lite"/>
    </source>
</evidence>
<feature type="compositionally biased region" description="Basic and acidic residues" evidence="7">
    <location>
        <begin position="348"/>
        <end position="357"/>
    </location>
</feature>
<keyword evidence="4 6" id="KW-0804">Transcription</keyword>
<dbReference type="GO" id="GO:0005634">
    <property type="term" value="C:nucleus"/>
    <property type="evidence" value="ECO:0007669"/>
    <property type="project" value="UniProtKB-SubCell"/>
</dbReference>
<evidence type="ECO:0000256" key="6">
    <source>
        <dbReference type="RuleBase" id="RU361124"/>
    </source>
</evidence>
<dbReference type="InterPro" id="IPR024943">
    <property type="entry name" value="Enhancer_polycomb"/>
</dbReference>
<sequence length="1640" mass="180139">MSKLSFRARALDPCKPMPIFLAEELPDLPEYSAINRAVPQMPSGMEKEEESEHHLQRAICTGLIIPTPEVFTTDPDFYEKSYPPNYKMPRQLIHMQPLGLEQDIPDYDMDSADELWMNSQARRLDLTPLKFEQMMDKLEKSSGQTVVTLHEAKALLKQDDEVSTAVYDYWLNKRLKTQHPLILSVKTENRSGTAANNPYLAFRRRTEKMQTRKNRKNDEASYEKMLKLRRDLSRAVTLLEMVKKREKTKRDQLHLTVEVFQKRYQLRDFSGSLTSELSSSIKSSRPAFAPIYSNQYSHHSSSAQSGNLHTTSSTSSQQQQQHHHHYSASSYHSSGIGSAAGSSVSVATKRDLDTGNRKEKRQYKKRKHKLQRDKHYTTQNAASPAAIESTISSEEEDLAGSHLMGSEGEDEGMYSFRRNKNCEYHRPLTKGYGNWPWESKEDNGLGDPKYRFTLTSIRTPRPRCVGFARRRVGRGGRVILDRISTEADDLWSQLDYKIFESRTGQESQVLGQDTLKKAETSLSDDENISRDEKFISSSTSPISDPYRALSNIMLSMKGEADSLESSYGGVMINSNLYSDLCSRLYSGDVDMHRKSNFESIRDLLKKGIKREREIAEEVDVSGDDWTRLPDASLQSASSSLDQRDSDIVVDLVRTQCINRISNRNISSNNNNNIHAPSYSSSGGDTIFNRQNTTDATSSSNVIKDEYATVIKREFETDANYSDDENVNLASLSSKLYASREALTNATVLSKEPAFEQLLTHSNFVDLNTSTRFLHNSEYLRGGDVKPETVVSTISETQSRVDSKDDVDDQEAIYKEFLNEIRKNWLHFHPKTPPPPSPDEKSSDDGTRTPVNFSEQTPIALEMQRINSGSIPPLSPSLPSSVFSSKIDTDPMFVTSTFSYNDLGGDEQALLLNTTTDSSNSGIDFNLSGDSLTELNLSLGEDENEKMLENILEECQIDDLKTFNQTTTFWDGILEDGGLLDVIDDKKVIIPDASKSVDLSVIGTVATILDEKDEGKRSSNKHKGSISKVKLGSSQFTITNCSQDEKFFSKEEPAPANAIIKCEPPEELLEIPQSSQQKSVQIPTSLSNFGRSVATNIENSETSQSIGNAQPNIVENRNPPIKVLVKQDTPASNISTTPAPIVTKINQVPINQVNASQVITTIPSNVKVENNKATLIANVIRDVVASGATGSVGGTTGIVNVSNNINASTNVPSLLMTSIQQQPQQQIQHQTSSQPQPQQHIIFRQITQSSQAPQQIQTSSGVVNATAGNYTTDGSGAIVIAASTPSPTKRQSNGPTAIQTILKQRYANRRLNLIPQQQDEVVVQTTQKQQVQPQQHLRTMAGNLIKMSSLPVIDLNFQQQTQASQQTQQQQQNAISASAAVAVAANHNYSLQPTAQPITIIGHQQQSGNKIILNTSGAGGNVAGGTNFTVSDLPAKFQYSQLPSSNIKVNLVTSSGIQQGSLIMDAKNSEMVKTSLQQHQQAQITVAAGHEQTQSPQYAARKAVNMFIDPEQKRVLCKLVNLSSLQQKNTPGQIVQVSSGAAAHLANKGQTVQRIGNSAILANVRSLVNNQVIGTTANAVPTAGGNVNSIVAVAQGGLSSGSVGDVTMKNQTTGGGGSSSGGGDTTANVVSSGINLNTTNR</sequence>
<proteinExistence type="inferred from homology"/>
<dbReference type="GO" id="GO:0006357">
    <property type="term" value="P:regulation of transcription by RNA polymerase II"/>
    <property type="evidence" value="ECO:0007669"/>
    <property type="project" value="InterPro"/>
</dbReference>
<feature type="region of interest" description="Disordered" evidence="7">
    <location>
        <begin position="297"/>
        <end position="386"/>
    </location>
</feature>
<feature type="compositionally biased region" description="Polar residues" evidence="7">
    <location>
        <begin position="677"/>
        <end position="692"/>
    </location>
</feature>
<feature type="compositionally biased region" description="Basic and acidic residues" evidence="7">
    <location>
        <begin position="837"/>
        <end position="846"/>
    </location>
</feature>
<dbReference type="Proteomes" id="UP000594454">
    <property type="component" value="Chromosome 1"/>
</dbReference>
<comment type="similarity">
    <text evidence="2 6">Belongs to the enhancer of polycomb family.</text>
</comment>
<dbReference type="InterPro" id="IPR019542">
    <property type="entry name" value="Enhancer_polycomb-like_N"/>
</dbReference>
<dbReference type="FunCoup" id="A0A7R8YNY0">
    <property type="interactions" value="213"/>
</dbReference>
<evidence type="ECO:0000259" key="8">
    <source>
        <dbReference type="Pfam" id="PF10513"/>
    </source>
</evidence>
<feature type="compositionally biased region" description="Polar residues" evidence="7">
    <location>
        <begin position="1624"/>
        <end position="1640"/>
    </location>
</feature>
<keyword evidence="3 6" id="KW-0805">Transcription regulation</keyword>
<dbReference type="GO" id="GO:0035267">
    <property type="term" value="C:NuA4 histone acetyltransferase complex"/>
    <property type="evidence" value="ECO:0007669"/>
    <property type="project" value="InterPro"/>
</dbReference>
<evidence type="ECO:0000313" key="9">
    <source>
        <dbReference type="EMBL" id="CAD7076796.1"/>
    </source>
</evidence>
<feature type="domain" description="Enhancer of polycomb-like N-terminal" evidence="8">
    <location>
        <begin position="7"/>
        <end position="140"/>
    </location>
</feature>
<evidence type="ECO:0000313" key="10">
    <source>
        <dbReference type="Proteomes" id="UP000594454"/>
    </source>
</evidence>
<dbReference type="EMBL" id="LR899009">
    <property type="protein sequence ID" value="CAD7076796.1"/>
    <property type="molecule type" value="Genomic_DNA"/>
</dbReference>
<feature type="compositionally biased region" description="Low complexity" evidence="7">
    <location>
        <begin position="309"/>
        <end position="320"/>
    </location>
</feature>
<evidence type="ECO:0000256" key="1">
    <source>
        <dbReference type="ARBA" id="ARBA00004123"/>
    </source>
</evidence>
<dbReference type="InParanoid" id="A0A7R8YNY0"/>
<evidence type="ECO:0000256" key="5">
    <source>
        <dbReference type="ARBA" id="ARBA00023242"/>
    </source>
</evidence>
<dbReference type="OrthoDB" id="435275at2759"/>
<gene>
    <name evidence="9" type="ORF">HERILL_LOCUS191</name>
</gene>
<dbReference type="Pfam" id="PF10513">
    <property type="entry name" value="EPL1"/>
    <property type="match status" value="1"/>
</dbReference>
<name>A0A7R8YNY0_HERIL</name>
<evidence type="ECO:0000256" key="4">
    <source>
        <dbReference type="ARBA" id="ARBA00023163"/>
    </source>
</evidence>
<dbReference type="PANTHER" id="PTHR14898">
    <property type="entry name" value="ENHANCER OF POLYCOMB"/>
    <property type="match status" value="1"/>
</dbReference>
<evidence type="ECO:0000256" key="3">
    <source>
        <dbReference type="ARBA" id="ARBA00023015"/>
    </source>
</evidence>
<keyword evidence="10" id="KW-1185">Reference proteome</keyword>
<feature type="compositionally biased region" description="Low complexity" evidence="7">
    <location>
        <begin position="327"/>
        <end position="343"/>
    </location>
</feature>
<feature type="compositionally biased region" description="Basic residues" evidence="7">
    <location>
        <begin position="358"/>
        <end position="372"/>
    </location>
</feature>
<feature type="compositionally biased region" description="Polar residues" evidence="7">
    <location>
        <begin position="297"/>
        <end position="308"/>
    </location>
</feature>
<keyword evidence="5 6" id="KW-0539">Nucleus</keyword>
<reference evidence="9 10" key="1">
    <citation type="submission" date="2020-11" db="EMBL/GenBank/DDBJ databases">
        <authorList>
            <person name="Wallbank WR R."/>
            <person name="Pardo Diaz C."/>
            <person name="Kozak K."/>
            <person name="Martin S."/>
            <person name="Jiggins C."/>
            <person name="Moest M."/>
            <person name="Warren A I."/>
            <person name="Generalovic N T."/>
            <person name="Byers J.R.P. K."/>
            <person name="Montejo-Kovacevich G."/>
            <person name="Yen C E."/>
        </authorList>
    </citation>
    <scope>NUCLEOTIDE SEQUENCE [LARGE SCALE GENOMIC DNA]</scope>
</reference>